<feature type="transmembrane region" description="Helical" evidence="8">
    <location>
        <begin position="248"/>
        <end position="270"/>
    </location>
</feature>
<feature type="transmembrane region" description="Helical" evidence="8">
    <location>
        <begin position="52"/>
        <end position="71"/>
    </location>
</feature>
<dbReference type="Gene3D" id="1.10.3430.10">
    <property type="entry name" value="Ammonium transporter AmtB like domains"/>
    <property type="match status" value="1"/>
</dbReference>
<comment type="similarity">
    <text evidence="2 8">Belongs to the ammonia transporter channel (TC 1.A.11.2) family.</text>
</comment>
<dbReference type="InParanoid" id="A0A212RK66"/>
<evidence type="ECO:0000256" key="2">
    <source>
        <dbReference type="ARBA" id="ARBA00005887"/>
    </source>
</evidence>
<name>A0A212RK66_9CHLR</name>
<organism evidence="10 11">
    <name type="scientific">Thermoflexus hugenholtzii JAD2</name>
    <dbReference type="NCBI Taxonomy" id="877466"/>
    <lineage>
        <taxon>Bacteria</taxon>
        <taxon>Bacillati</taxon>
        <taxon>Chloroflexota</taxon>
        <taxon>Thermoflexia</taxon>
        <taxon>Thermoflexales</taxon>
        <taxon>Thermoflexaceae</taxon>
        <taxon>Thermoflexus</taxon>
    </lineage>
</organism>
<comment type="subcellular location">
    <subcellularLocation>
        <location evidence="8">Cell membrane</location>
        <topology evidence="8">Multi-pass membrane protein</topology>
    </subcellularLocation>
    <subcellularLocation>
        <location evidence="1">Membrane</location>
        <topology evidence="1">Multi-pass membrane protein</topology>
    </subcellularLocation>
</comment>
<evidence type="ECO:0000313" key="11">
    <source>
        <dbReference type="Proteomes" id="UP000197025"/>
    </source>
</evidence>
<dbReference type="GO" id="GO:0005886">
    <property type="term" value="C:plasma membrane"/>
    <property type="evidence" value="ECO:0007669"/>
    <property type="project" value="UniProtKB-SubCell"/>
</dbReference>
<comment type="caution">
    <text evidence="8">Lacks conserved residue(s) required for the propagation of feature annotation.</text>
</comment>
<reference evidence="11" key="1">
    <citation type="submission" date="2017-06" db="EMBL/GenBank/DDBJ databases">
        <authorList>
            <person name="Varghese N."/>
            <person name="Submissions S."/>
        </authorList>
    </citation>
    <scope>NUCLEOTIDE SEQUENCE [LARGE SCALE GENOMIC DNA]</scope>
    <source>
        <strain evidence="11">JAD2</strain>
    </source>
</reference>
<keyword evidence="4 8" id="KW-0812">Transmembrane</keyword>
<dbReference type="PROSITE" id="PS01219">
    <property type="entry name" value="AMMONIUM_TRANSP"/>
    <property type="match status" value="1"/>
</dbReference>
<feature type="transmembrane region" description="Helical" evidence="8">
    <location>
        <begin position="160"/>
        <end position="182"/>
    </location>
</feature>
<evidence type="ECO:0000256" key="5">
    <source>
        <dbReference type="ARBA" id="ARBA00022989"/>
    </source>
</evidence>
<evidence type="ECO:0000256" key="8">
    <source>
        <dbReference type="RuleBase" id="RU362002"/>
    </source>
</evidence>
<dbReference type="FunCoup" id="A0A212RK66">
    <property type="interactions" value="389"/>
</dbReference>
<evidence type="ECO:0000256" key="6">
    <source>
        <dbReference type="ARBA" id="ARBA00023136"/>
    </source>
</evidence>
<gene>
    <name evidence="10" type="ORF">SAMN02746019_00016650</name>
</gene>
<dbReference type="GO" id="GO:0097272">
    <property type="term" value="P:ammonium homeostasis"/>
    <property type="evidence" value="ECO:0007669"/>
    <property type="project" value="TreeGrafter"/>
</dbReference>
<evidence type="ECO:0000256" key="7">
    <source>
        <dbReference type="ARBA" id="ARBA00023177"/>
    </source>
</evidence>
<feature type="transmembrane region" description="Helical" evidence="8">
    <location>
        <begin position="128"/>
        <end position="148"/>
    </location>
</feature>
<dbReference type="Proteomes" id="UP000197025">
    <property type="component" value="Unassembled WGS sequence"/>
</dbReference>
<evidence type="ECO:0000256" key="1">
    <source>
        <dbReference type="ARBA" id="ARBA00004141"/>
    </source>
</evidence>
<feature type="transmembrane region" description="Helical" evidence="8">
    <location>
        <begin position="78"/>
        <end position="99"/>
    </location>
</feature>
<dbReference type="InterPro" id="IPR024041">
    <property type="entry name" value="NH4_transpt_AmtB-like_dom"/>
</dbReference>
<feature type="domain" description="Ammonium transporter AmtB-like" evidence="9">
    <location>
        <begin position="2"/>
        <end position="371"/>
    </location>
</feature>
<feature type="transmembrane region" description="Helical" evidence="8">
    <location>
        <begin position="321"/>
        <end position="344"/>
    </location>
</feature>
<sequence length="382" mass="39851">MIGGLAFWAFGFALMFGGSSLAPGLERGTPLIGLSGFFLAGSAYQDQTAMLWFFQMVFAATAATIVSGAMAERTRTTAYLAYSFLISALIYPIYGHWVWGGGWLGNLSAHLPSLGEGIGARDFAGSRVVHAVGGFVALMGAAMVGPRLGRFNRDGTPNVIPGHSLTLVTLGTFILFFGWFGFNPGSTLAATDLRIAMIAVNTFLAGAAGAVVAIYFGFFRTGQLDLALACNGALAGLVGITAPCAYVAPWAAVLIGGIAALVMIGASAFVERVLRVDDVVGASAVHGFAGLWGLLAVGIFADGTYGGVRGLIVGEWAQLVAQLISILAVTAWSLGTGFLIFWLIRETIGLRVSPEEERIGLDLTEHGAEAYPSGRRLPVEAM</sequence>
<feature type="transmembrane region" description="Helical" evidence="8">
    <location>
        <begin position="279"/>
        <end position="301"/>
    </location>
</feature>
<dbReference type="GO" id="GO:0008519">
    <property type="term" value="F:ammonium channel activity"/>
    <property type="evidence" value="ECO:0007669"/>
    <property type="project" value="InterPro"/>
</dbReference>
<evidence type="ECO:0000256" key="4">
    <source>
        <dbReference type="ARBA" id="ARBA00022692"/>
    </source>
</evidence>
<keyword evidence="3 8" id="KW-0813">Transport</keyword>
<evidence type="ECO:0000259" key="9">
    <source>
        <dbReference type="Pfam" id="PF00909"/>
    </source>
</evidence>
<keyword evidence="11" id="KW-1185">Reference proteome</keyword>
<evidence type="ECO:0000256" key="3">
    <source>
        <dbReference type="ARBA" id="ARBA00022448"/>
    </source>
</evidence>
<dbReference type="SUPFAM" id="SSF111352">
    <property type="entry name" value="Ammonium transporter"/>
    <property type="match status" value="1"/>
</dbReference>
<dbReference type="PANTHER" id="PTHR11730:SF6">
    <property type="entry name" value="AMMONIUM TRANSPORTER"/>
    <property type="match status" value="1"/>
</dbReference>
<evidence type="ECO:0000313" key="10">
    <source>
        <dbReference type="EMBL" id="SNB72842.1"/>
    </source>
</evidence>
<keyword evidence="6 8" id="KW-0472">Membrane</keyword>
<accession>A0A212RK66</accession>
<dbReference type="PANTHER" id="PTHR11730">
    <property type="entry name" value="AMMONIUM TRANSPORTER"/>
    <property type="match status" value="1"/>
</dbReference>
<feature type="transmembrane region" description="Helical" evidence="8">
    <location>
        <begin position="224"/>
        <end position="242"/>
    </location>
</feature>
<feature type="transmembrane region" description="Helical" evidence="8">
    <location>
        <begin position="194"/>
        <end position="217"/>
    </location>
</feature>
<dbReference type="InterPro" id="IPR029020">
    <property type="entry name" value="Ammonium/urea_transptr"/>
</dbReference>
<proteinExistence type="inferred from homology"/>
<keyword evidence="5 8" id="KW-1133">Transmembrane helix</keyword>
<keyword evidence="7 8" id="KW-0924">Ammonia transport</keyword>
<dbReference type="EMBL" id="FYEK01000066">
    <property type="protein sequence ID" value="SNB72842.1"/>
    <property type="molecule type" value="Genomic_DNA"/>
</dbReference>
<protein>
    <recommendedName>
        <fullName evidence="8">Ammonium transporter</fullName>
    </recommendedName>
</protein>
<dbReference type="InterPro" id="IPR001905">
    <property type="entry name" value="Ammonium_transpt"/>
</dbReference>
<dbReference type="AlphaFoldDB" id="A0A212RK66"/>
<dbReference type="NCBIfam" id="TIGR00836">
    <property type="entry name" value="amt"/>
    <property type="match status" value="1"/>
</dbReference>
<dbReference type="Pfam" id="PF00909">
    <property type="entry name" value="Ammonium_transp"/>
    <property type="match status" value="1"/>
</dbReference>
<dbReference type="InterPro" id="IPR018047">
    <property type="entry name" value="Ammonium_transpt_CS"/>
</dbReference>